<accession>A0ACB0IFV8</accession>
<comment type="caution">
    <text evidence="1">The sequence shown here is derived from an EMBL/GenBank/DDBJ whole genome shotgun (WGS) entry which is preliminary data.</text>
</comment>
<reference evidence="1" key="1">
    <citation type="submission" date="2023-10" db="EMBL/GenBank/DDBJ databases">
        <authorList>
            <person name="Rodriguez Cubillos JULIANA M."/>
            <person name="De Vega J."/>
        </authorList>
    </citation>
    <scope>NUCLEOTIDE SEQUENCE</scope>
</reference>
<keyword evidence="2" id="KW-1185">Reference proteome</keyword>
<evidence type="ECO:0000313" key="2">
    <source>
        <dbReference type="Proteomes" id="UP001177021"/>
    </source>
</evidence>
<proteinExistence type="predicted"/>
<name>A0ACB0IFV8_TRIPR</name>
<dbReference type="Proteomes" id="UP001177021">
    <property type="component" value="Unassembled WGS sequence"/>
</dbReference>
<dbReference type="EMBL" id="CASHSV030000001">
    <property type="protein sequence ID" value="CAJ2630875.1"/>
    <property type="molecule type" value="Genomic_DNA"/>
</dbReference>
<sequence>MDYGDDCSESKKYDEFLNMLNDFKGLRIDTGRDDKERIIETFKGHANSIIDLCSKLFNSSYTLKDTCDGCLKLLSKMEQISEIFNDLGIKGEIVDRFDRFKKFLQLFYHEIQVHLQQQQVM</sequence>
<gene>
    <name evidence="1" type="ORF">MILVUS5_LOCUS2562</name>
</gene>
<organism evidence="1 2">
    <name type="scientific">Trifolium pratense</name>
    <name type="common">Red clover</name>
    <dbReference type="NCBI Taxonomy" id="57577"/>
    <lineage>
        <taxon>Eukaryota</taxon>
        <taxon>Viridiplantae</taxon>
        <taxon>Streptophyta</taxon>
        <taxon>Embryophyta</taxon>
        <taxon>Tracheophyta</taxon>
        <taxon>Spermatophyta</taxon>
        <taxon>Magnoliopsida</taxon>
        <taxon>eudicotyledons</taxon>
        <taxon>Gunneridae</taxon>
        <taxon>Pentapetalae</taxon>
        <taxon>rosids</taxon>
        <taxon>fabids</taxon>
        <taxon>Fabales</taxon>
        <taxon>Fabaceae</taxon>
        <taxon>Papilionoideae</taxon>
        <taxon>50 kb inversion clade</taxon>
        <taxon>NPAAA clade</taxon>
        <taxon>Hologalegina</taxon>
        <taxon>IRL clade</taxon>
        <taxon>Trifolieae</taxon>
        <taxon>Trifolium</taxon>
    </lineage>
</organism>
<protein>
    <submittedName>
        <fullName evidence="1">Uncharacterized protein</fullName>
    </submittedName>
</protein>
<evidence type="ECO:0000313" key="1">
    <source>
        <dbReference type="EMBL" id="CAJ2630875.1"/>
    </source>
</evidence>